<protein>
    <submittedName>
        <fullName evidence="1">Uncharacterized protein</fullName>
    </submittedName>
</protein>
<keyword evidence="2" id="KW-1185">Reference proteome</keyword>
<sequence length="125" mass="13944">MSVVDVELCFLQKKQVTVWLCYIDRACVINPAMNSCKIQKCKISFPRLIICSGKERTSKVSEQDDVKLSVAPGTVEIHQQLHCTVASHKGLNPIALVLFHTANEGFPMRGTIVQHTPLPNRYAIP</sequence>
<comment type="caution">
    <text evidence="1">The sequence shown here is derived from an EMBL/GenBank/DDBJ whole genome shotgun (WGS) entry which is preliminary data.</text>
</comment>
<accession>A0A835N3Z2</accession>
<dbReference type="Proteomes" id="UP000657918">
    <property type="component" value="Chromosome 4"/>
</dbReference>
<gene>
    <name evidence="1" type="ORF">SADUNF_Sadunf04G0092000</name>
</gene>
<dbReference type="AlphaFoldDB" id="A0A835N3Z2"/>
<name>A0A835N3Z2_9ROSI</name>
<reference evidence="1 2" key="1">
    <citation type="submission" date="2020-10" db="EMBL/GenBank/DDBJ databases">
        <title>Plant Genome Project.</title>
        <authorList>
            <person name="Zhang R.-G."/>
        </authorList>
    </citation>
    <scope>NUCLEOTIDE SEQUENCE [LARGE SCALE GENOMIC DNA]</scope>
    <source>
        <strain evidence="1">FAFU-HL-1</strain>
        <tissue evidence="1">Leaf</tissue>
    </source>
</reference>
<evidence type="ECO:0000313" key="2">
    <source>
        <dbReference type="Proteomes" id="UP000657918"/>
    </source>
</evidence>
<proteinExistence type="predicted"/>
<evidence type="ECO:0000313" key="1">
    <source>
        <dbReference type="EMBL" id="KAF9684188.1"/>
    </source>
</evidence>
<organism evidence="1 2">
    <name type="scientific">Salix dunnii</name>
    <dbReference type="NCBI Taxonomy" id="1413687"/>
    <lineage>
        <taxon>Eukaryota</taxon>
        <taxon>Viridiplantae</taxon>
        <taxon>Streptophyta</taxon>
        <taxon>Embryophyta</taxon>
        <taxon>Tracheophyta</taxon>
        <taxon>Spermatophyta</taxon>
        <taxon>Magnoliopsida</taxon>
        <taxon>eudicotyledons</taxon>
        <taxon>Gunneridae</taxon>
        <taxon>Pentapetalae</taxon>
        <taxon>rosids</taxon>
        <taxon>fabids</taxon>
        <taxon>Malpighiales</taxon>
        <taxon>Salicaceae</taxon>
        <taxon>Saliceae</taxon>
        <taxon>Salix</taxon>
    </lineage>
</organism>
<dbReference type="EMBL" id="JADGMS010000004">
    <property type="protein sequence ID" value="KAF9684188.1"/>
    <property type="molecule type" value="Genomic_DNA"/>
</dbReference>